<gene>
    <name evidence="4" type="ORF">HF992_06270</name>
</gene>
<comment type="similarity">
    <text evidence="1">Belongs to the thioesterase PaaI family.</text>
</comment>
<evidence type="ECO:0000256" key="2">
    <source>
        <dbReference type="ARBA" id="ARBA00022801"/>
    </source>
</evidence>
<evidence type="ECO:0000313" key="5">
    <source>
        <dbReference type="Proteomes" id="UP000522720"/>
    </source>
</evidence>
<dbReference type="Gene3D" id="3.10.129.10">
    <property type="entry name" value="Hotdog Thioesterase"/>
    <property type="match status" value="1"/>
</dbReference>
<dbReference type="AlphaFoldDB" id="A0A7X6S1K6"/>
<sequence>MKDLKLTQIVAFDNAIIEEVGEGHVLVSTVVGQQSLNIYGHAHGGYLFTLCDEVSGLTAMTVGCDTVTIQSNINYLKAAKVGQKLWIQSNMLHNGRTTKVIEVTIKNEGANLLVKGTFTMFVTGLRDSKEDEV</sequence>
<dbReference type="PANTHER" id="PTHR21660">
    <property type="entry name" value="THIOESTERASE SUPERFAMILY MEMBER-RELATED"/>
    <property type="match status" value="1"/>
</dbReference>
<dbReference type="PANTHER" id="PTHR21660:SF1">
    <property type="entry name" value="ACYL-COENZYME A THIOESTERASE 13"/>
    <property type="match status" value="1"/>
</dbReference>
<dbReference type="EMBL" id="JAAXPR010000009">
    <property type="protein sequence ID" value="NKZ20450.1"/>
    <property type="molecule type" value="Genomic_DNA"/>
</dbReference>
<dbReference type="GO" id="GO:0047617">
    <property type="term" value="F:fatty acyl-CoA hydrolase activity"/>
    <property type="evidence" value="ECO:0007669"/>
    <property type="project" value="InterPro"/>
</dbReference>
<dbReference type="CDD" id="cd03443">
    <property type="entry name" value="PaaI_thioesterase"/>
    <property type="match status" value="1"/>
</dbReference>
<feature type="domain" description="Thioesterase" evidence="3">
    <location>
        <begin position="39"/>
        <end position="111"/>
    </location>
</feature>
<dbReference type="Pfam" id="PF03061">
    <property type="entry name" value="4HBT"/>
    <property type="match status" value="1"/>
</dbReference>
<keyword evidence="5" id="KW-1185">Reference proteome</keyword>
<dbReference type="RefSeq" id="WP_168549205.1">
    <property type="nucleotide sequence ID" value="NZ_JAAXPR010000009.1"/>
</dbReference>
<name>A0A7X6S1K6_9STRE</name>
<proteinExistence type="inferred from homology"/>
<dbReference type="InterPro" id="IPR029069">
    <property type="entry name" value="HotDog_dom_sf"/>
</dbReference>
<dbReference type="InterPro" id="IPR039298">
    <property type="entry name" value="ACOT13"/>
</dbReference>
<evidence type="ECO:0000313" key="4">
    <source>
        <dbReference type="EMBL" id="NKZ20450.1"/>
    </source>
</evidence>
<reference evidence="4 5" key="1">
    <citation type="submission" date="2020-04" db="EMBL/GenBank/DDBJ databases">
        <title>MicrobeNet Type strains.</title>
        <authorList>
            <person name="Nicholson A.C."/>
        </authorList>
    </citation>
    <scope>NUCLEOTIDE SEQUENCE [LARGE SCALE GENOMIC DNA]</scope>
    <source>
        <strain evidence="4 5">CCUG 69612</strain>
    </source>
</reference>
<keyword evidence="2" id="KW-0378">Hydrolase</keyword>
<dbReference type="NCBIfam" id="TIGR00369">
    <property type="entry name" value="unchar_dom_1"/>
    <property type="match status" value="1"/>
</dbReference>
<dbReference type="Proteomes" id="UP000522720">
    <property type="component" value="Unassembled WGS sequence"/>
</dbReference>
<dbReference type="InterPro" id="IPR003736">
    <property type="entry name" value="PAAI_dom"/>
</dbReference>
<dbReference type="InterPro" id="IPR006683">
    <property type="entry name" value="Thioestr_dom"/>
</dbReference>
<evidence type="ECO:0000256" key="1">
    <source>
        <dbReference type="ARBA" id="ARBA00008324"/>
    </source>
</evidence>
<protein>
    <submittedName>
        <fullName evidence="4">PaaI family thioesterase</fullName>
    </submittedName>
</protein>
<evidence type="ECO:0000259" key="3">
    <source>
        <dbReference type="Pfam" id="PF03061"/>
    </source>
</evidence>
<dbReference type="SUPFAM" id="SSF54637">
    <property type="entry name" value="Thioesterase/thiol ester dehydrase-isomerase"/>
    <property type="match status" value="1"/>
</dbReference>
<accession>A0A7X6S1K6</accession>
<comment type="caution">
    <text evidence="4">The sequence shown here is derived from an EMBL/GenBank/DDBJ whole genome shotgun (WGS) entry which is preliminary data.</text>
</comment>
<organism evidence="4 5">
    <name type="scientific">Streptococcus ovuberis</name>
    <dbReference type="NCBI Taxonomy" id="1936207"/>
    <lineage>
        <taxon>Bacteria</taxon>
        <taxon>Bacillati</taxon>
        <taxon>Bacillota</taxon>
        <taxon>Bacilli</taxon>
        <taxon>Lactobacillales</taxon>
        <taxon>Streptococcaceae</taxon>
        <taxon>Streptococcus</taxon>
    </lineage>
</organism>